<reference evidence="1 2" key="1">
    <citation type="submission" date="2019-08" db="EMBL/GenBank/DDBJ databases">
        <title>Bradymonadales sp. TMQ2.</title>
        <authorList>
            <person name="Liang Q."/>
        </authorList>
    </citation>
    <scope>NUCLEOTIDE SEQUENCE [LARGE SCALE GENOMIC DNA]</scope>
    <source>
        <strain evidence="1 2">TMQ2</strain>
    </source>
</reference>
<dbReference type="InterPro" id="IPR025921">
    <property type="entry name" value="HmuY"/>
</dbReference>
<name>A0A5C6X8V1_9DELT</name>
<dbReference type="AlphaFoldDB" id="A0A5C6X8V1"/>
<dbReference type="CDD" id="cd12105">
    <property type="entry name" value="HmuY"/>
    <property type="match status" value="1"/>
</dbReference>
<accession>A0A5C6X8V1</accession>
<evidence type="ECO:0000313" key="2">
    <source>
        <dbReference type="Proteomes" id="UP000321046"/>
    </source>
</evidence>
<dbReference type="EMBL" id="VOSL01000043">
    <property type="protein sequence ID" value="TXD36765.1"/>
    <property type="molecule type" value="Genomic_DNA"/>
</dbReference>
<protein>
    <submittedName>
        <fullName evidence="1">Uncharacterized protein</fullName>
    </submittedName>
</protein>
<gene>
    <name evidence="1" type="ORF">FRC96_08550</name>
</gene>
<organism evidence="1 2">
    <name type="scientific">Lujinxingia vulgaris</name>
    <dbReference type="NCBI Taxonomy" id="2600176"/>
    <lineage>
        <taxon>Bacteria</taxon>
        <taxon>Deltaproteobacteria</taxon>
        <taxon>Bradymonadales</taxon>
        <taxon>Lujinxingiaceae</taxon>
        <taxon>Lujinxingia</taxon>
    </lineage>
</organism>
<sequence length="280" mass="29900">MSPCERLDEARRAEACCTRAGAAMKLKYAWMCAVLGAGLMVGCGESSEQEEPTVIETDAGDEDVEQIGEVDDRDALAELPCGEEMLADWPLQEEVSDASVEITEEGGVFTATLDASAGGTQGAASNPFVYLNLTTGEKAELNDVEAALSEGWHLGFKRFIIRSNSGDSGPGGVLVTKVSNTTFEEVDSVPGNPEAYRTDDTYDASCTPELDPIGTPMTAFNYLNLDNPSGSQSWYSYGGGISPVAGDVYVVRDPEAGVAYKLEITGWSDGEFELRWAELN</sequence>
<proteinExistence type="predicted"/>
<dbReference type="OrthoDB" id="5494796at2"/>
<dbReference type="Proteomes" id="UP000321046">
    <property type="component" value="Unassembled WGS sequence"/>
</dbReference>
<comment type="caution">
    <text evidence="1">The sequence shown here is derived from an EMBL/GenBank/DDBJ whole genome shotgun (WGS) entry which is preliminary data.</text>
</comment>
<evidence type="ECO:0000313" key="1">
    <source>
        <dbReference type="EMBL" id="TXD36765.1"/>
    </source>
</evidence>
<dbReference type="Pfam" id="PF14064">
    <property type="entry name" value="HmuY"/>
    <property type="match status" value="1"/>
</dbReference>